<dbReference type="Proteomes" id="UP000002316">
    <property type="component" value="Chromosome 10"/>
</dbReference>
<gene>
    <name evidence="1" type="ORF">TbgDal_X13630</name>
</gene>
<dbReference type="GeneID" id="23864564"/>
<dbReference type="AlphaFoldDB" id="D0A4S2"/>
<proteinExistence type="predicted"/>
<name>D0A4S2_TRYB9</name>
<evidence type="ECO:0000313" key="1">
    <source>
        <dbReference type="EMBL" id="CBH16266.1"/>
    </source>
</evidence>
<evidence type="ECO:0000313" key="2">
    <source>
        <dbReference type="Proteomes" id="UP000002316"/>
    </source>
</evidence>
<accession>D0A4S2</accession>
<reference evidence="2" key="1">
    <citation type="journal article" date="2010" name="PLoS Negl. Trop. Dis.">
        <title>The genome sequence of Trypanosoma brucei gambiense, causative agent of chronic human african trypanosomiasis.</title>
        <authorList>
            <person name="Jackson A.P."/>
            <person name="Sanders M."/>
            <person name="Berry A."/>
            <person name="McQuillan J."/>
            <person name="Aslett M.A."/>
            <person name="Quail M.A."/>
            <person name="Chukualim B."/>
            <person name="Capewell P."/>
            <person name="MacLeod A."/>
            <person name="Melville S.E."/>
            <person name="Gibson W."/>
            <person name="Barry J.D."/>
            <person name="Berriman M."/>
            <person name="Hertz-Fowler C."/>
        </authorList>
    </citation>
    <scope>NUCLEOTIDE SEQUENCE [LARGE SCALE GENOMIC DNA]</scope>
    <source>
        <strain evidence="2">MHOM/CI/86/DAL972</strain>
    </source>
</reference>
<dbReference type="OrthoDB" id="271434at2759"/>
<sequence length="433" mass="48801">MQRYGSLKPSLPLLCQATCAWHAALQHYWRALVECGSSLTLEHSQRIGLLYLKHGKQSQLYYWTKLFSSEGVPACALLLKALVRQDMWRCAIGLWVWNPSGTLCDSLVGELMAESMWKQSLQVVNHLLNIRKLSCGDAICIDDHVGEPDGTTGRFVVGPSDTMRVAYDPTFVPVEECGMSSGLCHLITSLYPTRSQWHQAVCLLVQLSESGTSADTAKELLELAAARSAYQGRRFEDVFKWSLRCRYVHTSCSLQRTLLRAAIAVSCWEEAFATLDKLVMRRVEEVPVITLCELCRGFMKEYGQGKHVNLLDKFSTIIMKCWELFRTEMKLEIKSFFEFNAVDTGALEVDSFSNEFVVSGADGKSLCGSRYPISVTDMDKLTSLLLNKGHWKAALHLLSKFSESEWSNEREKVIVNAARASMRCWETALLFVS</sequence>
<dbReference type="RefSeq" id="XP_011778530.1">
    <property type="nucleotide sequence ID" value="XM_011780228.1"/>
</dbReference>
<organism evidence="1 2">
    <name type="scientific">Trypanosoma brucei gambiense (strain MHOM/CI/86/DAL972)</name>
    <dbReference type="NCBI Taxonomy" id="679716"/>
    <lineage>
        <taxon>Eukaryota</taxon>
        <taxon>Discoba</taxon>
        <taxon>Euglenozoa</taxon>
        <taxon>Kinetoplastea</taxon>
        <taxon>Metakinetoplastina</taxon>
        <taxon>Trypanosomatida</taxon>
        <taxon>Trypanosomatidae</taxon>
        <taxon>Trypanosoma</taxon>
    </lineage>
</organism>
<dbReference type="KEGG" id="tbg:TbgDal_X13630"/>
<protein>
    <submittedName>
        <fullName evidence="1">Uncharacterized protein</fullName>
    </submittedName>
</protein>
<dbReference type="VEuPathDB" id="TriTrypDB:Tbg972.10.13630"/>
<dbReference type="EMBL" id="FN554973">
    <property type="protein sequence ID" value="CBH16266.1"/>
    <property type="molecule type" value="Genomic_DNA"/>
</dbReference>